<dbReference type="EMBL" id="CDMK01000005">
    <property type="protein sequence ID" value="CRI35340.1"/>
    <property type="molecule type" value="Genomic_DNA"/>
</dbReference>
<keyword evidence="2" id="KW-1185">Reference proteome</keyword>
<organism evidence="1 2">
    <name type="scientific">Helicobacter heilmannii</name>
    <dbReference type="NCBI Taxonomy" id="35817"/>
    <lineage>
        <taxon>Bacteria</taxon>
        <taxon>Pseudomonadati</taxon>
        <taxon>Campylobacterota</taxon>
        <taxon>Epsilonproteobacteria</taxon>
        <taxon>Campylobacterales</taxon>
        <taxon>Helicobacteraceae</taxon>
        <taxon>Helicobacter</taxon>
    </lineage>
</organism>
<proteinExistence type="predicted"/>
<evidence type="ECO:0008006" key="3">
    <source>
        <dbReference type="Google" id="ProtNLM"/>
    </source>
</evidence>
<dbReference type="GeneID" id="76197778"/>
<sequence length="324" mass="36924">MKQDYLEIVLAVLKEAKAPVSIYDLYTRAQELHKAHKIDKMFSTAEHLTYFPAYKALKNGEEVPFVQVEGKPISIALKEYADNVVESTTQLSSPASHKAETHHERTLHPLLAYFVQHKWGAHTKTIKHESALKAKQGKNSWLYPDMVGASFAYKNFDPALREFVENFDILPLKLFSFELKKQVDLSNCREHYFQAISNSSWANEGYLVAEKLNTGDNDLMDLLKRLHASFGIGVIVLNTEDLKKSQVLLNARFKDNLDHTMLGELSKNSPDFQEFLKALSLYHGAIKANMSEQTNFQAFDSVLSPKSLEEYIKVEILKLEPQES</sequence>
<dbReference type="RefSeq" id="WP_053825854.1">
    <property type="nucleotide sequence ID" value="NZ_CDMK01000005.1"/>
</dbReference>
<name>A0A0K2YED5_HELHE</name>
<protein>
    <recommendedName>
        <fullName evidence="3">HrgA protein</fullName>
    </recommendedName>
</protein>
<reference evidence="2" key="1">
    <citation type="submission" date="2014-12" db="EMBL/GenBank/DDBJ databases">
        <authorList>
            <person name="Smet A."/>
        </authorList>
    </citation>
    <scope>NUCLEOTIDE SEQUENCE [LARGE SCALE GENOMIC DNA]</scope>
</reference>
<evidence type="ECO:0000313" key="2">
    <source>
        <dbReference type="Proteomes" id="UP000046090"/>
    </source>
</evidence>
<accession>A0A0K2YED5</accession>
<gene>
    <name evidence="1" type="ORF">HHE01_00040</name>
</gene>
<evidence type="ECO:0000313" key="1">
    <source>
        <dbReference type="EMBL" id="CRI35340.1"/>
    </source>
</evidence>
<dbReference type="Proteomes" id="UP000046090">
    <property type="component" value="Unassembled WGS sequence"/>
</dbReference>
<dbReference type="AlphaFoldDB" id="A0A0K2YED5"/>